<comment type="caution">
    <text evidence="1">The sequence shown here is derived from an EMBL/GenBank/DDBJ whole genome shotgun (WGS) entry which is preliminary data.</text>
</comment>
<protein>
    <submittedName>
        <fullName evidence="1">Uncharacterized protein</fullName>
    </submittedName>
</protein>
<dbReference type="Proteomes" id="UP000033935">
    <property type="component" value="Unassembled WGS sequence"/>
</dbReference>
<name>A0A0G0MH01_9BACT</name>
<organism evidence="1 2">
    <name type="scientific">Candidatus Uhrbacteria bacterium GW2011_GWF2_39_13</name>
    <dbReference type="NCBI Taxonomy" id="1618995"/>
    <lineage>
        <taxon>Bacteria</taxon>
        <taxon>Candidatus Uhriibacteriota</taxon>
    </lineage>
</organism>
<accession>A0A0G0MH01</accession>
<reference evidence="1 2" key="1">
    <citation type="journal article" date="2015" name="Nature">
        <title>rRNA introns, odd ribosomes, and small enigmatic genomes across a large radiation of phyla.</title>
        <authorList>
            <person name="Brown C.T."/>
            <person name="Hug L.A."/>
            <person name="Thomas B.C."/>
            <person name="Sharon I."/>
            <person name="Castelle C.J."/>
            <person name="Singh A."/>
            <person name="Wilkins M.J."/>
            <person name="Williams K.H."/>
            <person name="Banfield J.F."/>
        </authorList>
    </citation>
    <scope>NUCLEOTIDE SEQUENCE [LARGE SCALE GENOMIC DNA]</scope>
</reference>
<gene>
    <name evidence="1" type="ORF">UT30_C0032G0008</name>
</gene>
<sequence>MNLKIFSKWVLLFFLILYYNSAYSDEKITPDIEAFISEYIKAKMNGREEKISSLIYPACKEYYTKRGLGNFLECTLSDPTYKKLKDFRKENLQIEILAPTIKRQAAIKNICEYLKLNNKDILMLKYTYKSEKFTFYCTLEIFHDKNKYYLLYPDILSQKKNGTYYINYGKLDSFTDSTDMDLPDNKNIKFKTYVPKLPLKIDNFSFKFEADEKFLLGDEGCKLLEKIVYSVLPLSNMDGYINTLTMMYSAKAQKYNDKKVAVAINAYIYDIELESLGGNKWELRIFLKDQSDLLPNPNKEW</sequence>
<dbReference type="EMBL" id="LBWG01000032">
    <property type="protein sequence ID" value="KKR03329.1"/>
    <property type="molecule type" value="Genomic_DNA"/>
</dbReference>
<proteinExistence type="predicted"/>
<evidence type="ECO:0000313" key="2">
    <source>
        <dbReference type="Proteomes" id="UP000033935"/>
    </source>
</evidence>
<evidence type="ECO:0000313" key="1">
    <source>
        <dbReference type="EMBL" id="KKR03329.1"/>
    </source>
</evidence>
<dbReference type="AlphaFoldDB" id="A0A0G0MH01"/>